<gene>
    <name evidence="1" type="ORF">MLD38_018780</name>
</gene>
<accession>A0ACB9QU21</accession>
<proteinExistence type="predicted"/>
<dbReference type="EMBL" id="CM042884">
    <property type="protein sequence ID" value="KAI4370426.1"/>
    <property type="molecule type" value="Genomic_DNA"/>
</dbReference>
<protein>
    <submittedName>
        <fullName evidence="1">Uncharacterized protein</fullName>
    </submittedName>
</protein>
<sequence length="189" mass="21444">MLKSWQRGLVDLIPPSVRAKMRGPADLFPPLVLGRVRVQAKLLSEVSKLATKRVTKCGACVRTVRDEYLGTGKMLGIVDGGFDEIDRADNDSSSEEEIGVQEKKAKENVMKNAMALRILPQFVSKMIYPRLYGLKKAKEAWSVLKKEFQGLEKVTSIKLQGLWRDFDNLAMKECEMMKDFFSRVVEIMN</sequence>
<name>A0ACB9QU21_9MYRT</name>
<comment type="caution">
    <text evidence="1">The sequence shown here is derived from an EMBL/GenBank/DDBJ whole genome shotgun (WGS) entry which is preliminary data.</text>
</comment>
<evidence type="ECO:0000313" key="1">
    <source>
        <dbReference type="EMBL" id="KAI4370426.1"/>
    </source>
</evidence>
<evidence type="ECO:0000313" key="2">
    <source>
        <dbReference type="Proteomes" id="UP001057402"/>
    </source>
</evidence>
<keyword evidence="2" id="KW-1185">Reference proteome</keyword>
<reference evidence="2" key="1">
    <citation type="journal article" date="2023" name="Front. Plant Sci.">
        <title>Chromosomal-level genome assembly of Melastoma candidum provides insights into trichome evolution.</title>
        <authorList>
            <person name="Zhong Y."/>
            <person name="Wu W."/>
            <person name="Sun C."/>
            <person name="Zou P."/>
            <person name="Liu Y."/>
            <person name="Dai S."/>
            <person name="Zhou R."/>
        </authorList>
    </citation>
    <scope>NUCLEOTIDE SEQUENCE [LARGE SCALE GENOMIC DNA]</scope>
</reference>
<organism evidence="1 2">
    <name type="scientific">Melastoma candidum</name>
    <dbReference type="NCBI Taxonomy" id="119954"/>
    <lineage>
        <taxon>Eukaryota</taxon>
        <taxon>Viridiplantae</taxon>
        <taxon>Streptophyta</taxon>
        <taxon>Embryophyta</taxon>
        <taxon>Tracheophyta</taxon>
        <taxon>Spermatophyta</taxon>
        <taxon>Magnoliopsida</taxon>
        <taxon>eudicotyledons</taxon>
        <taxon>Gunneridae</taxon>
        <taxon>Pentapetalae</taxon>
        <taxon>rosids</taxon>
        <taxon>malvids</taxon>
        <taxon>Myrtales</taxon>
        <taxon>Melastomataceae</taxon>
        <taxon>Melastomatoideae</taxon>
        <taxon>Melastomateae</taxon>
        <taxon>Melastoma</taxon>
    </lineage>
</organism>
<dbReference type="Proteomes" id="UP001057402">
    <property type="component" value="Chromosome 5"/>
</dbReference>